<dbReference type="EMBL" id="CP048711">
    <property type="protein sequence ID" value="QIB65817.1"/>
    <property type="molecule type" value="Genomic_DNA"/>
</dbReference>
<keyword evidence="3" id="KW-1185">Reference proteome</keyword>
<protein>
    <submittedName>
        <fullName evidence="2">GTPase</fullName>
    </submittedName>
</protein>
<sequence>MSDISPLKLRIPHQDLDQFGLFPLTVEGAEAWIRELPVIKTRETVQQLCEALEQLNRIVLPAAQRYAILEVLRPVLQAAVATLSRRFLNQPLVLPAEPQQIAELVDQLHGRASTGYTVVAIHAIRDREVIQDVNPARLTCEAVQRALWFTACRIVQTYQLHQPSDNAAWQRLHQLYMLAERQHLTRLRVDAAIAARTTITATYLIPLLLACCKPNQLRQSDLTALVRSLQQWSELATLEPDSITSGLFAVDIEGDQPPAYSSARRWPETAQLRVIDTAGLTEQLRELAATDRKHGSQGIVFDKDTVLHSNVLQHVIDSLSSVSMRNFNRSIIDQQLQVALGLSSTHYYTAGEQTFKQVLYGSHYQPTVSERIPDNPFLRPRKQPDPWEEVDTDDSIQRQEHSADSATTAPQEIEFDPTSKAALLASEDEEAAARARHPQFQVRAVNASPGGYCLEWDTALPGKIHSGDILCVREADNSNWIIASIRWISRLDGAHTMVGIELLSPRATPYGACILQPGGVASEPIRVLLLPEISLVGQLQTLVTPRNGFREGQKILLLRGGEEFKVKLQRQVAATAAFSQFEFRRLKQTELSDSSPEHNQPYLPFKSLWSDI</sequence>
<accession>A0A6C0U497</accession>
<evidence type="ECO:0000313" key="3">
    <source>
        <dbReference type="Proteomes" id="UP000477680"/>
    </source>
</evidence>
<proteinExistence type="predicted"/>
<reference evidence="2 3" key="1">
    <citation type="submission" date="2020-02" db="EMBL/GenBank/DDBJ databases">
        <title>Genome sequencing for Kineobactrum sp. M2.</title>
        <authorList>
            <person name="Park S.-J."/>
        </authorList>
    </citation>
    <scope>NUCLEOTIDE SEQUENCE [LARGE SCALE GENOMIC DNA]</scope>
    <source>
        <strain evidence="2 3">M2</strain>
    </source>
</reference>
<gene>
    <name evidence="2" type="ORF">G3T16_10695</name>
</gene>
<feature type="region of interest" description="Disordered" evidence="1">
    <location>
        <begin position="370"/>
        <end position="414"/>
    </location>
</feature>
<evidence type="ECO:0000313" key="2">
    <source>
        <dbReference type="EMBL" id="QIB65817.1"/>
    </source>
</evidence>
<dbReference type="RefSeq" id="WP_163495258.1">
    <property type="nucleotide sequence ID" value="NZ_CP048711.1"/>
</dbReference>
<organism evidence="2 3">
    <name type="scientific">Kineobactrum salinum</name>
    <dbReference type="NCBI Taxonomy" id="2708301"/>
    <lineage>
        <taxon>Bacteria</taxon>
        <taxon>Pseudomonadati</taxon>
        <taxon>Pseudomonadota</taxon>
        <taxon>Gammaproteobacteria</taxon>
        <taxon>Cellvibrionales</taxon>
        <taxon>Halieaceae</taxon>
        <taxon>Kineobactrum</taxon>
    </lineage>
</organism>
<dbReference type="Proteomes" id="UP000477680">
    <property type="component" value="Chromosome"/>
</dbReference>
<name>A0A6C0U497_9GAMM</name>
<dbReference type="AlphaFoldDB" id="A0A6C0U497"/>
<evidence type="ECO:0000256" key="1">
    <source>
        <dbReference type="SAM" id="MobiDB-lite"/>
    </source>
</evidence>
<dbReference type="KEGG" id="kim:G3T16_10695"/>